<dbReference type="RefSeq" id="WP_412701954.1">
    <property type="nucleotide sequence ID" value="NZ_JBDLBQ010000007.1"/>
</dbReference>
<dbReference type="PANTHER" id="PTHR30032">
    <property type="entry name" value="N-ACETYLMURAMOYL-L-ALANINE AMIDASE-RELATED"/>
    <property type="match status" value="1"/>
</dbReference>
<sequence length="575" mass="65850">MKKLKRMFILVLLSILFSIQTITFAGSENRISGRDRFELAVNMSKEFEGSDECILINYQAWSDCIVASQISNGKMPVYFTYSNSIESQTLNRLKEKRYRKIYLVGGTNSISSKVENQLKRMSTVERISGRNRYDSNYKILKGNERTLIIASGENFADGLVSSTLAQQKNAKIVLNPSTFLTNELKNYIKNNSNLKMVYIVGGVNSISKDVERSINRLTNSARIKGASRYEVSEVLATSIKAKSYIVASGENFADGLLSANLSYKNNSPILLTTSKYHRSELKNILRGKEYVIVGGEKSVSDIFSDDIAMKNINNKEIVKNDSDLKNIFNKLTDSKKSSIQFAYSKDYSLKELVFSKNDIKYELFNIKVNKINEDNSFNYAEIRLIPKRNYGSIQDIYNYIDKLDNLSKRVKGNTDLELLKNLFNIACKEYSYDYSYKNNTAVSLLRDNKGICVSFSDLIRDLCTLNNIEAETWLVSTKRVRNGKDLTLEEKVNLYNHQLNRVCIDGKWYFADLNRAIQNNERDFNKCMLMSELTKSEYEPAIEPIMVQSGFNDRVKSINFDKDKTYSNLGLEWVE</sequence>
<dbReference type="EMBL" id="JBDLBQ010000007">
    <property type="protein sequence ID" value="MFN2102807.1"/>
    <property type="molecule type" value="Genomic_DNA"/>
</dbReference>
<gene>
    <name evidence="2" type="ORF">ABDJ34_07830</name>
</gene>
<dbReference type="InterPro" id="IPR051922">
    <property type="entry name" value="Bact_Sporulation_Assoc"/>
</dbReference>
<dbReference type="Pfam" id="PF01841">
    <property type="entry name" value="Transglut_core"/>
    <property type="match status" value="1"/>
</dbReference>
<keyword evidence="3" id="KW-1185">Reference proteome</keyword>
<organism evidence="2 3">
    <name type="scientific">Finegoldia dalianensis</name>
    <dbReference type="NCBI Taxonomy" id="3145239"/>
    <lineage>
        <taxon>Bacteria</taxon>
        <taxon>Bacillati</taxon>
        <taxon>Bacillota</taxon>
        <taxon>Tissierellia</taxon>
        <taxon>Tissierellales</taxon>
        <taxon>Peptoniphilaceae</taxon>
        <taxon>Finegoldia</taxon>
    </lineage>
</organism>
<dbReference type="SUPFAM" id="SSF54001">
    <property type="entry name" value="Cysteine proteinases"/>
    <property type="match status" value="1"/>
</dbReference>
<evidence type="ECO:0000313" key="3">
    <source>
        <dbReference type="Proteomes" id="UP001634413"/>
    </source>
</evidence>
<proteinExistence type="predicted"/>
<comment type="caution">
    <text evidence="2">The sequence shown here is derived from an EMBL/GenBank/DDBJ whole genome shotgun (WGS) entry which is preliminary data.</text>
</comment>
<name>A0ABW9KF32_9FIRM</name>
<feature type="domain" description="Transglutaminase-like" evidence="1">
    <location>
        <begin position="406"/>
        <end position="512"/>
    </location>
</feature>
<dbReference type="InterPro" id="IPR007253">
    <property type="entry name" value="Cell_wall-bd_2"/>
</dbReference>
<dbReference type="Gene3D" id="3.40.50.12090">
    <property type="match status" value="2"/>
</dbReference>
<dbReference type="PANTHER" id="PTHR30032:SF8">
    <property type="entry name" value="GERMINATION-SPECIFIC N-ACETYLMURAMOYL-L-ALANINE AMIDASE"/>
    <property type="match status" value="1"/>
</dbReference>
<protein>
    <submittedName>
        <fullName evidence="2">Cell wall-binding repeat-containing protein</fullName>
    </submittedName>
</protein>
<evidence type="ECO:0000313" key="2">
    <source>
        <dbReference type="EMBL" id="MFN2102807.1"/>
    </source>
</evidence>
<dbReference type="InterPro" id="IPR002931">
    <property type="entry name" value="Transglutaminase-like"/>
</dbReference>
<evidence type="ECO:0000259" key="1">
    <source>
        <dbReference type="Pfam" id="PF01841"/>
    </source>
</evidence>
<accession>A0ABW9KF32</accession>
<reference evidence="2 3" key="1">
    <citation type="journal article" date="2024" name="Anaerobe">
        <title>The identification of Finegoldia dalianensis sp. nov., isolated from the pus of a patient with skin abscess and genomic analysis of the strains belonging to Finegoldia genus.</title>
        <authorList>
            <person name="Li Y."/>
            <person name="Wang Y."/>
            <person name="Xiao D."/>
            <person name="Wang J."/>
            <person name="Jin D."/>
        </authorList>
    </citation>
    <scope>NUCLEOTIDE SEQUENCE [LARGE SCALE GENOMIC DNA]</scope>
    <source>
        <strain evidence="2 3">LY240594</strain>
    </source>
</reference>
<dbReference type="Pfam" id="PF04122">
    <property type="entry name" value="CW_binding_2"/>
    <property type="match status" value="3"/>
</dbReference>
<dbReference type="Gene3D" id="3.10.620.30">
    <property type="match status" value="1"/>
</dbReference>
<dbReference type="InterPro" id="IPR038765">
    <property type="entry name" value="Papain-like_cys_pep_sf"/>
</dbReference>
<dbReference type="Proteomes" id="UP001634413">
    <property type="component" value="Unassembled WGS sequence"/>
</dbReference>